<dbReference type="NCBIfam" id="TIGR00231">
    <property type="entry name" value="small_GTP"/>
    <property type="match status" value="1"/>
</dbReference>
<keyword evidence="6" id="KW-1185">Reference proteome</keyword>
<dbReference type="SUPFAM" id="SSF54211">
    <property type="entry name" value="Ribosomal protein S5 domain 2-like"/>
    <property type="match status" value="1"/>
</dbReference>
<evidence type="ECO:0000313" key="7">
    <source>
        <dbReference type="RefSeq" id="XP_033356823.1"/>
    </source>
</evidence>
<dbReference type="Gene3D" id="2.40.30.10">
    <property type="entry name" value="Translation factors"/>
    <property type="match status" value="1"/>
</dbReference>
<dbReference type="GO" id="GO:0032790">
    <property type="term" value="P:ribosome disassembly"/>
    <property type="evidence" value="ECO:0007669"/>
    <property type="project" value="TreeGrafter"/>
</dbReference>
<evidence type="ECO:0000256" key="3">
    <source>
        <dbReference type="ARBA" id="ARBA00023128"/>
    </source>
</evidence>
<dbReference type="RefSeq" id="XP_033356823.1">
    <property type="nucleotide sequence ID" value="XM_033500932.1"/>
</dbReference>
<dbReference type="CDD" id="cd01886">
    <property type="entry name" value="EF-G"/>
    <property type="match status" value="1"/>
</dbReference>
<evidence type="ECO:0000313" key="6">
    <source>
        <dbReference type="Proteomes" id="UP000504631"/>
    </source>
</evidence>
<protein>
    <submittedName>
        <fullName evidence="7">Ribosome-releasing factor 2, mitochondrial</fullName>
    </submittedName>
</protein>
<dbReference type="CDD" id="cd03713">
    <property type="entry name" value="EFG_mtEFG_C"/>
    <property type="match status" value="1"/>
</dbReference>
<dbReference type="InterPro" id="IPR000795">
    <property type="entry name" value="T_Tr_GTP-bd_dom"/>
</dbReference>
<dbReference type="InterPro" id="IPR000640">
    <property type="entry name" value="EFG_V-like"/>
</dbReference>
<dbReference type="Pfam" id="PF00679">
    <property type="entry name" value="EFG_C"/>
    <property type="match status" value="1"/>
</dbReference>
<dbReference type="GO" id="GO:0005759">
    <property type="term" value="C:mitochondrial matrix"/>
    <property type="evidence" value="ECO:0007669"/>
    <property type="project" value="UniProtKB-ARBA"/>
</dbReference>
<keyword evidence="1" id="KW-0547">Nucleotide-binding</keyword>
<dbReference type="PANTHER" id="PTHR43261:SF1">
    <property type="entry name" value="RIBOSOME-RELEASING FACTOR 2, MITOCHONDRIAL"/>
    <property type="match status" value="1"/>
</dbReference>
<dbReference type="Pfam" id="PF00009">
    <property type="entry name" value="GTP_EFTU"/>
    <property type="match status" value="1"/>
</dbReference>
<dbReference type="Pfam" id="PF14492">
    <property type="entry name" value="EFG_III"/>
    <property type="match status" value="1"/>
</dbReference>
<dbReference type="PRINTS" id="PR00315">
    <property type="entry name" value="ELONGATNFCT"/>
</dbReference>
<reference evidence="7" key="1">
    <citation type="submission" date="2025-08" db="UniProtKB">
        <authorList>
            <consortium name="RefSeq"/>
        </authorList>
    </citation>
    <scope>IDENTIFICATION</scope>
    <source>
        <tissue evidence="7">Muscle</tissue>
    </source>
</reference>
<dbReference type="Gene3D" id="3.40.50.300">
    <property type="entry name" value="P-loop containing nucleotide triphosphate hydrolases"/>
    <property type="match status" value="1"/>
</dbReference>
<dbReference type="InterPro" id="IPR035647">
    <property type="entry name" value="EFG_III/V"/>
</dbReference>
<dbReference type="AlphaFoldDB" id="A0A6J3KTX5"/>
<dbReference type="KEGG" id="bvk:117237188"/>
<dbReference type="InterPro" id="IPR027417">
    <property type="entry name" value="P-loop_NTPase"/>
</dbReference>
<dbReference type="FunFam" id="3.30.70.240:FF:000001">
    <property type="entry name" value="Elongation factor G"/>
    <property type="match status" value="1"/>
</dbReference>
<dbReference type="Gene3D" id="3.30.70.240">
    <property type="match status" value="1"/>
</dbReference>
<dbReference type="SUPFAM" id="SSF50447">
    <property type="entry name" value="Translation proteins"/>
    <property type="match status" value="1"/>
</dbReference>
<dbReference type="GO" id="GO:0005525">
    <property type="term" value="F:GTP binding"/>
    <property type="evidence" value="ECO:0007669"/>
    <property type="project" value="UniProtKB-KW"/>
</dbReference>
<name>A0A6J3KTX5_9HYME</name>
<dbReference type="InterPro" id="IPR005225">
    <property type="entry name" value="Small_GTP-bd"/>
</dbReference>
<gene>
    <name evidence="7" type="primary">LOC117237188</name>
</gene>
<dbReference type="SUPFAM" id="SSF54980">
    <property type="entry name" value="EF-G C-terminal domain-like"/>
    <property type="match status" value="2"/>
</dbReference>
<keyword evidence="4" id="KW-0342">GTP-binding</keyword>
<dbReference type="PANTHER" id="PTHR43261">
    <property type="entry name" value="TRANSLATION ELONGATION FACTOR G-RELATED"/>
    <property type="match status" value="1"/>
</dbReference>
<dbReference type="GO" id="GO:0032543">
    <property type="term" value="P:mitochondrial translation"/>
    <property type="evidence" value="ECO:0007669"/>
    <property type="project" value="TreeGrafter"/>
</dbReference>
<dbReference type="Pfam" id="PF22042">
    <property type="entry name" value="EF-G_D2"/>
    <property type="match status" value="1"/>
</dbReference>
<dbReference type="Pfam" id="PF03764">
    <property type="entry name" value="EFG_IV"/>
    <property type="match status" value="1"/>
</dbReference>
<dbReference type="Gene3D" id="3.30.70.870">
    <property type="entry name" value="Elongation Factor G (Translational Gtpase), domain 3"/>
    <property type="match status" value="1"/>
</dbReference>
<dbReference type="InterPro" id="IPR014721">
    <property type="entry name" value="Ribsml_uS5_D2-typ_fold_subgr"/>
</dbReference>
<dbReference type="InterPro" id="IPR005517">
    <property type="entry name" value="Transl_elong_EFG/EF2_IV"/>
</dbReference>
<keyword evidence="3" id="KW-0496">Mitochondrion</keyword>
<dbReference type="FunFam" id="3.40.50.300:FF:000514">
    <property type="entry name" value="Ribosome-releasing factor 2, mitochondrial"/>
    <property type="match status" value="1"/>
</dbReference>
<evidence type="ECO:0000256" key="2">
    <source>
        <dbReference type="ARBA" id="ARBA00022917"/>
    </source>
</evidence>
<dbReference type="CDD" id="cd16262">
    <property type="entry name" value="EFG_III"/>
    <property type="match status" value="1"/>
</dbReference>
<sequence>MFTSWLIKRPWCNKFQKRYVSKGTTIVKNEHGEQEITKIRNIGILAHIDAGKTTTTERMLYYSGLIKHMGEVHHGNTVTDYMDQERQRGITITSAAVTFQWKNYRINLIDTPGHIDFTMEVEQTLKVLDGAVVILDGSAGVEAQTLTVCRQADRYDIPRIIYVNKMDRADANFDSSLKSIESKLDTEVLPTQFPIKEKGNLEGIVDVITLEKLIFSKKDMGMKYSRVKLSENEDTTLWEMANEKRRSLTDKLSNMDDELANIIIEQESLDAVTPQMLIDSLHRSTISRKGVPVLLGSSYKNIGVQPLMDGVLLYLPSPNKTKSSAYYRCFDDKLCARAFKVVHDKQKGPITFFRIYSGSVGKGMKLYNVRKEEKELVGKLYIAYADEYQEIPKITRGNIAAITGLKSTTAGDLVTTDRTTTEQAKKKLRAEKGVALEDVEKVFDNNIKTLEPVFFCSVEAPSLSTQTLLEKALQELEREDPSLRVTQNEETGQIVLGGMGELHLEIIKERIRTEYKVDADLGPLQISYRETINEPILDTFSTEYKIGSANLKITIIMSLIPNYQKKETLLLDESQNYGNSLNAIPAHIMKAVRNGVKLVLLHGPKLSYPVVNMGVKLHSLEYGSGTTPSLISAAVSQCTRQLMKDVGVTLLEPVMRVEIVVPEEYLSVIMKDLPKRRAEVKYIDTYRQNKVVHCLIPLVELLGYSKTVRIISSGHATFSLEFDHYEVMDSMNEAEAIKRVTGFY</sequence>
<evidence type="ECO:0000259" key="5">
    <source>
        <dbReference type="PROSITE" id="PS51722"/>
    </source>
</evidence>
<dbReference type="InterPro" id="IPR020568">
    <property type="entry name" value="Ribosomal_Su5_D2-typ_SF"/>
</dbReference>
<dbReference type="GeneID" id="117237188"/>
<dbReference type="SUPFAM" id="SSF52540">
    <property type="entry name" value="P-loop containing nucleoside triphosphate hydrolases"/>
    <property type="match status" value="1"/>
</dbReference>
<dbReference type="InterPro" id="IPR031157">
    <property type="entry name" value="G_TR_CS"/>
</dbReference>
<feature type="domain" description="Tr-type G" evidence="5">
    <location>
        <begin position="37"/>
        <end position="319"/>
    </location>
</feature>
<dbReference type="InterPro" id="IPR035649">
    <property type="entry name" value="EFG_V"/>
</dbReference>
<dbReference type="PROSITE" id="PS51722">
    <property type="entry name" value="G_TR_2"/>
    <property type="match status" value="1"/>
</dbReference>
<keyword evidence="2" id="KW-0648">Protein biosynthesis</keyword>
<organism evidence="6 7">
    <name type="scientific">Bombus vosnesenskii</name>
    <dbReference type="NCBI Taxonomy" id="207650"/>
    <lineage>
        <taxon>Eukaryota</taxon>
        <taxon>Metazoa</taxon>
        <taxon>Ecdysozoa</taxon>
        <taxon>Arthropoda</taxon>
        <taxon>Hexapoda</taxon>
        <taxon>Insecta</taxon>
        <taxon>Pterygota</taxon>
        <taxon>Neoptera</taxon>
        <taxon>Endopterygota</taxon>
        <taxon>Hymenoptera</taxon>
        <taxon>Apocrita</taxon>
        <taxon>Aculeata</taxon>
        <taxon>Apoidea</taxon>
        <taxon>Anthophila</taxon>
        <taxon>Apidae</taxon>
        <taxon>Bombus</taxon>
        <taxon>Pyrobombus</taxon>
    </lineage>
</organism>
<dbReference type="InterPro" id="IPR041095">
    <property type="entry name" value="EFG_II"/>
</dbReference>
<dbReference type="InterPro" id="IPR009022">
    <property type="entry name" value="EFG_III"/>
</dbReference>
<dbReference type="CTD" id="42670"/>
<dbReference type="SMART" id="SM00838">
    <property type="entry name" value="EFG_C"/>
    <property type="match status" value="1"/>
</dbReference>
<dbReference type="Proteomes" id="UP000504631">
    <property type="component" value="Unplaced"/>
</dbReference>
<dbReference type="Gene3D" id="3.30.230.10">
    <property type="match status" value="1"/>
</dbReference>
<accession>A0A6J3KTX5</accession>
<evidence type="ECO:0000256" key="4">
    <source>
        <dbReference type="ARBA" id="ARBA00023134"/>
    </source>
</evidence>
<dbReference type="PROSITE" id="PS00301">
    <property type="entry name" value="G_TR_1"/>
    <property type="match status" value="1"/>
</dbReference>
<dbReference type="InterPro" id="IPR009000">
    <property type="entry name" value="Transl_B-barrel_sf"/>
</dbReference>
<dbReference type="SMART" id="SM00889">
    <property type="entry name" value="EFG_IV"/>
    <property type="match status" value="1"/>
</dbReference>
<proteinExistence type="predicted"/>
<dbReference type="InterPro" id="IPR053905">
    <property type="entry name" value="EF-G-like_DII"/>
</dbReference>
<evidence type="ECO:0000256" key="1">
    <source>
        <dbReference type="ARBA" id="ARBA00022741"/>
    </source>
</evidence>
<dbReference type="GO" id="GO:0003924">
    <property type="term" value="F:GTPase activity"/>
    <property type="evidence" value="ECO:0007669"/>
    <property type="project" value="InterPro"/>
</dbReference>